<dbReference type="NCBIfam" id="NF047719">
    <property type="entry name" value="SCO6745_fam_HTH"/>
    <property type="match status" value="1"/>
</dbReference>
<dbReference type="Pfam" id="PF21863">
    <property type="entry name" value="HTH_67"/>
    <property type="match status" value="1"/>
</dbReference>
<reference evidence="1 2" key="1">
    <citation type="submission" date="2019-06" db="EMBL/GenBank/DDBJ databases">
        <title>Amycolatopsis alkalitolerans sp. nov., isolated from Gastrodia elata Blume.</title>
        <authorList>
            <person name="Narsing Rao M.P."/>
            <person name="Li W.J."/>
        </authorList>
    </citation>
    <scope>NUCLEOTIDE SEQUENCE [LARGE SCALE GENOMIC DNA]</scope>
    <source>
        <strain evidence="1 2">SYSUP0005</strain>
    </source>
</reference>
<proteinExistence type="predicted"/>
<comment type="caution">
    <text evidence="1">The sequence shown here is derived from an EMBL/GenBank/DDBJ whole genome shotgun (WGS) entry which is preliminary data.</text>
</comment>
<organism evidence="1 2">
    <name type="scientific">Amycolatopsis alkalitolerans</name>
    <dbReference type="NCBI Taxonomy" id="2547244"/>
    <lineage>
        <taxon>Bacteria</taxon>
        <taxon>Bacillati</taxon>
        <taxon>Actinomycetota</taxon>
        <taxon>Actinomycetes</taxon>
        <taxon>Pseudonocardiales</taxon>
        <taxon>Pseudonocardiaceae</taxon>
        <taxon>Amycolatopsis</taxon>
    </lineage>
</organism>
<dbReference type="RefSeq" id="WP_139098726.1">
    <property type="nucleotide sequence ID" value="NZ_VDFW01000021.1"/>
</dbReference>
<protein>
    <recommendedName>
        <fullName evidence="3">SalK</fullName>
    </recommendedName>
</protein>
<dbReference type="Proteomes" id="UP000305546">
    <property type="component" value="Unassembled WGS sequence"/>
</dbReference>
<dbReference type="InterPro" id="IPR054058">
    <property type="entry name" value="HTH_67"/>
</dbReference>
<sequence length="289" mass="31165">MESEEARTLAFRCHRALDPLHSASYFAPETDERLAATGLRPGRMTYFASRSAPMGEVSAGTVAATFYNFNPALVAKHIPRAWTLASPARIVEARFEAVDVVLRRLLGEAVSSPEVAEAAELAREAAEACTPDGRPLYAGHTELDWPAEPHLVLWHAITLLREYRGDGHIAALVSNGLRGLEALITHTATGKGFVAAAAKTLRGWSDEDWDAASARLRDEGVLDGEGGLTEEGEQVRERVEEQTNAAAAAPWRRLGAEKSERLRELGRGLSRTAVAAGAFPDGFFAAPRA</sequence>
<name>A0A5C4LW17_9PSEU</name>
<keyword evidence="2" id="KW-1185">Reference proteome</keyword>
<evidence type="ECO:0008006" key="3">
    <source>
        <dbReference type="Google" id="ProtNLM"/>
    </source>
</evidence>
<evidence type="ECO:0000313" key="1">
    <source>
        <dbReference type="EMBL" id="TNC23145.1"/>
    </source>
</evidence>
<evidence type="ECO:0000313" key="2">
    <source>
        <dbReference type="Proteomes" id="UP000305546"/>
    </source>
</evidence>
<dbReference type="EMBL" id="VDFW01000021">
    <property type="protein sequence ID" value="TNC23145.1"/>
    <property type="molecule type" value="Genomic_DNA"/>
</dbReference>
<dbReference type="AlphaFoldDB" id="A0A5C4LW17"/>
<gene>
    <name evidence="1" type="ORF">FG385_22355</name>
</gene>
<dbReference type="OrthoDB" id="157052at2"/>
<accession>A0A5C4LW17</accession>